<proteinExistence type="predicted"/>
<dbReference type="SUPFAM" id="SSF53756">
    <property type="entry name" value="UDP-Glycosyltransferase/glycogen phosphorylase"/>
    <property type="match status" value="1"/>
</dbReference>
<evidence type="ECO:0000259" key="4">
    <source>
        <dbReference type="Pfam" id="PF04413"/>
    </source>
</evidence>
<keyword evidence="1" id="KW-0808">Transferase</keyword>
<dbReference type="Gene3D" id="3.40.50.2000">
    <property type="entry name" value="Glycogen Phosphorylase B"/>
    <property type="match status" value="1"/>
</dbReference>
<feature type="site" description="Transition state stabilizer" evidence="3">
    <location>
        <position position="211"/>
    </location>
</feature>
<dbReference type="EMBL" id="JBGBPQ010000004">
    <property type="protein sequence ID" value="KAL1525199.1"/>
    <property type="molecule type" value="Genomic_DNA"/>
</dbReference>
<evidence type="ECO:0000256" key="2">
    <source>
        <dbReference type="PIRSR" id="PIRSR639901-1"/>
    </source>
</evidence>
<name>A0AB34JU33_PRYPA</name>
<dbReference type="Gene3D" id="3.40.50.11720">
    <property type="entry name" value="3-Deoxy-D-manno-octulosonic-acid transferase, N-terminal domain"/>
    <property type="match status" value="1"/>
</dbReference>
<evidence type="ECO:0000313" key="6">
    <source>
        <dbReference type="Proteomes" id="UP001515480"/>
    </source>
</evidence>
<dbReference type="Pfam" id="PF04413">
    <property type="entry name" value="Glycos_transf_N"/>
    <property type="match status" value="1"/>
</dbReference>
<dbReference type="InterPro" id="IPR039901">
    <property type="entry name" value="Kdotransferase"/>
</dbReference>
<sequence>MRVPLGLQCYSLAAQALQPLLGVVAWRRGGSAGWKEAMVRSPPPRPSCSYLLWVHGASVGETMSSLPIVRAVLQRDVASAVLITTSTETAVQRLGLERLGPRVIVQRRPIDCPRVVGRFLAHWRPSALVLLESELWPCLLLHAKRRGVPIALANGRLSTATVARWSAAKASRDGLRFLLSLCDATLAQSPAMASRLQALGAPHAEYVGDLKQLRSAQPPRAADVCALRATIGSGSADAPRGVWLAASTHEGEEAVVLEAHAMLRRLLPDALLLLAPRHRERGDAIVREAVGRGWCVAQRSKHENVHRSTSIYVCDTLGELPLLYEVAGLAFVGGSLVPLGGHNLLEGAQVPSGCALLHGPHIENIKMSCAHLAETRPPAARCVHNARELTHAVHELLVCPRTLNATRRAASQAATVLEHGLLTKIWSRLESPLALPSCRY</sequence>
<feature type="domain" description="3-deoxy-D-manno-octulosonic-acid transferase N-terminal" evidence="4">
    <location>
        <begin position="34"/>
        <end position="211"/>
    </location>
</feature>
<feature type="site" description="Transition state stabilizer" evidence="3">
    <location>
        <position position="132"/>
    </location>
</feature>
<organism evidence="5 6">
    <name type="scientific">Prymnesium parvum</name>
    <name type="common">Toxic golden alga</name>
    <dbReference type="NCBI Taxonomy" id="97485"/>
    <lineage>
        <taxon>Eukaryota</taxon>
        <taxon>Haptista</taxon>
        <taxon>Haptophyta</taxon>
        <taxon>Prymnesiophyceae</taxon>
        <taxon>Prymnesiales</taxon>
        <taxon>Prymnesiaceae</taxon>
        <taxon>Prymnesium</taxon>
    </lineage>
</organism>
<evidence type="ECO:0000256" key="1">
    <source>
        <dbReference type="ARBA" id="ARBA00022679"/>
    </source>
</evidence>
<gene>
    <name evidence="5" type="ORF">AB1Y20_020069</name>
</gene>
<accession>A0AB34JU33</accession>
<dbReference type="GO" id="GO:0009245">
    <property type="term" value="P:lipid A biosynthetic process"/>
    <property type="evidence" value="ECO:0007669"/>
    <property type="project" value="TreeGrafter"/>
</dbReference>
<evidence type="ECO:0000313" key="5">
    <source>
        <dbReference type="EMBL" id="KAL1525199.1"/>
    </source>
</evidence>
<dbReference type="GO" id="GO:0005886">
    <property type="term" value="C:plasma membrane"/>
    <property type="evidence" value="ECO:0007669"/>
    <property type="project" value="TreeGrafter"/>
</dbReference>
<comment type="caution">
    <text evidence="5">The sequence shown here is derived from an EMBL/GenBank/DDBJ whole genome shotgun (WGS) entry which is preliminary data.</text>
</comment>
<feature type="active site" description="Proton acceptor" evidence="2">
    <location>
        <position position="61"/>
    </location>
</feature>
<dbReference type="AlphaFoldDB" id="A0AB34JU33"/>
<dbReference type="Proteomes" id="UP001515480">
    <property type="component" value="Unassembled WGS sequence"/>
</dbReference>
<keyword evidence="6" id="KW-1185">Reference proteome</keyword>
<dbReference type="GO" id="GO:0016740">
    <property type="term" value="F:transferase activity"/>
    <property type="evidence" value="ECO:0007669"/>
    <property type="project" value="UniProtKB-KW"/>
</dbReference>
<reference evidence="5 6" key="1">
    <citation type="journal article" date="2024" name="Science">
        <title>Giant polyketide synthase enzymes in the biosynthesis of giant marine polyether toxins.</title>
        <authorList>
            <person name="Fallon T.R."/>
            <person name="Shende V.V."/>
            <person name="Wierzbicki I.H."/>
            <person name="Pendleton A.L."/>
            <person name="Watervoot N.F."/>
            <person name="Auber R.P."/>
            <person name="Gonzalez D.J."/>
            <person name="Wisecaver J.H."/>
            <person name="Moore B.S."/>
        </authorList>
    </citation>
    <scope>NUCLEOTIDE SEQUENCE [LARGE SCALE GENOMIC DNA]</scope>
    <source>
        <strain evidence="5 6">12B1</strain>
    </source>
</reference>
<protein>
    <recommendedName>
        <fullName evidence="4">3-deoxy-D-manno-octulosonic-acid transferase N-terminal domain-containing protein</fullName>
    </recommendedName>
</protein>
<dbReference type="PANTHER" id="PTHR42755">
    <property type="entry name" value="3-DEOXY-MANNO-OCTULOSONATE CYTIDYLYLTRANSFERASE"/>
    <property type="match status" value="1"/>
</dbReference>
<dbReference type="PANTHER" id="PTHR42755:SF1">
    <property type="entry name" value="3-DEOXY-D-MANNO-OCTULOSONIC ACID TRANSFERASE, MITOCHONDRIAL-RELATED"/>
    <property type="match status" value="1"/>
</dbReference>
<dbReference type="InterPro" id="IPR038107">
    <property type="entry name" value="Glycos_transf_N_sf"/>
</dbReference>
<evidence type="ECO:0000256" key="3">
    <source>
        <dbReference type="PIRSR" id="PIRSR639901-2"/>
    </source>
</evidence>
<dbReference type="InterPro" id="IPR007507">
    <property type="entry name" value="Glycos_transf_N"/>
</dbReference>